<dbReference type="SMART" id="SM01092">
    <property type="entry name" value="CO_deh_flav_C"/>
    <property type="match status" value="1"/>
</dbReference>
<dbReference type="EMBL" id="CASHTH010000903">
    <property type="protein sequence ID" value="CAI8008861.1"/>
    <property type="molecule type" value="Genomic_DNA"/>
</dbReference>
<dbReference type="GO" id="GO:0008410">
    <property type="term" value="F:CoA-transferase activity"/>
    <property type="evidence" value="ECO:0007669"/>
    <property type="project" value="TreeGrafter"/>
</dbReference>
<dbReference type="Gene3D" id="3.30.465.10">
    <property type="match status" value="1"/>
</dbReference>
<name>A0AA35W9B9_GEOBA</name>
<dbReference type="SUPFAM" id="SSF89796">
    <property type="entry name" value="CoA-transferase family III (CaiB/BaiF)"/>
    <property type="match status" value="1"/>
</dbReference>
<accession>A0AA35W9B9</accession>
<feature type="domain" description="CO dehydrogenase flavoprotein C-terminal" evidence="3">
    <location>
        <begin position="460"/>
        <end position="562"/>
    </location>
</feature>
<organism evidence="4 5">
    <name type="scientific">Geodia barretti</name>
    <name type="common">Barrett's horny sponge</name>
    <dbReference type="NCBI Taxonomy" id="519541"/>
    <lineage>
        <taxon>Eukaryota</taxon>
        <taxon>Metazoa</taxon>
        <taxon>Porifera</taxon>
        <taxon>Demospongiae</taxon>
        <taxon>Heteroscleromorpha</taxon>
        <taxon>Tetractinellida</taxon>
        <taxon>Astrophorina</taxon>
        <taxon>Geodiidae</taxon>
        <taxon>Geodia</taxon>
    </lineage>
</organism>
<comment type="similarity">
    <text evidence="1">Belongs to the CoA-transferase III family.</text>
</comment>
<keyword evidence="5" id="KW-1185">Reference proteome</keyword>
<dbReference type="InterPro" id="IPR044855">
    <property type="entry name" value="CoA-Trfase_III_dom3_sf"/>
</dbReference>
<dbReference type="GO" id="GO:0016491">
    <property type="term" value="F:oxidoreductase activity"/>
    <property type="evidence" value="ECO:0007669"/>
    <property type="project" value="InterPro"/>
</dbReference>
<evidence type="ECO:0000313" key="5">
    <source>
        <dbReference type="Proteomes" id="UP001174909"/>
    </source>
</evidence>
<evidence type="ECO:0000256" key="2">
    <source>
        <dbReference type="ARBA" id="ARBA00022679"/>
    </source>
</evidence>
<dbReference type="InterPro" id="IPR036318">
    <property type="entry name" value="FAD-bd_PCMH-like_sf"/>
</dbReference>
<dbReference type="InterPro" id="IPR005107">
    <property type="entry name" value="CO_DH_flav_C"/>
</dbReference>
<dbReference type="InterPro" id="IPR023606">
    <property type="entry name" value="CoA-Trfase_III_dom_1_sf"/>
</dbReference>
<dbReference type="PANTHER" id="PTHR48207">
    <property type="entry name" value="SUCCINATE--HYDROXYMETHYLGLUTARATE COA-TRANSFERASE"/>
    <property type="match status" value="1"/>
</dbReference>
<comment type="caution">
    <text evidence="4">The sequence shown here is derived from an EMBL/GenBank/DDBJ whole genome shotgun (WGS) entry which is preliminary data.</text>
</comment>
<dbReference type="Pfam" id="PF03450">
    <property type="entry name" value="CO_deh_flav_C"/>
    <property type="match status" value="1"/>
</dbReference>
<evidence type="ECO:0000313" key="4">
    <source>
        <dbReference type="EMBL" id="CAI8008861.1"/>
    </source>
</evidence>
<gene>
    <name evidence="4" type="ORF">GBAR_LOCUS6033</name>
</gene>
<dbReference type="PANTHER" id="PTHR48207:SF3">
    <property type="entry name" value="SUCCINATE--HYDROXYMETHYLGLUTARATE COA-TRANSFERASE"/>
    <property type="match status" value="1"/>
</dbReference>
<dbReference type="SUPFAM" id="SSF56176">
    <property type="entry name" value="FAD-binding/transporter-associated domain-like"/>
    <property type="match status" value="1"/>
</dbReference>
<dbReference type="Pfam" id="PF02515">
    <property type="entry name" value="CoA_transf_3"/>
    <property type="match status" value="1"/>
</dbReference>
<dbReference type="InterPro" id="IPR016169">
    <property type="entry name" value="FAD-bd_PCMH_sub2"/>
</dbReference>
<proteinExistence type="inferred from homology"/>
<dbReference type="InterPro" id="IPR050483">
    <property type="entry name" value="CoA-transferase_III_domain"/>
</dbReference>
<keyword evidence="2" id="KW-0808">Transferase</keyword>
<dbReference type="Gene3D" id="3.30.390.50">
    <property type="entry name" value="CO dehydrogenase flavoprotein, C-terminal domain"/>
    <property type="match status" value="1"/>
</dbReference>
<reference evidence="4" key="1">
    <citation type="submission" date="2023-03" db="EMBL/GenBank/DDBJ databases">
        <authorList>
            <person name="Steffen K."/>
            <person name="Cardenas P."/>
        </authorList>
    </citation>
    <scope>NUCLEOTIDE SEQUENCE</scope>
</reference>
<dbReference type="Proteomes" id="UP001174909">
    <property type="component" value="Unassembled WGS sequence"/>
</dbReference>
<dbReference type="InterPro" id="IPR036683">
    <property type="entry name" value="CO_DH_flav_C_dom_sf"/>
</dbReference>
<dbReference type="Gene3D" id="3.40.50.10540">
    <property type="entry name" value="Crotonobetainyl-coa:carnitine coa-transferase, domain 1"/>
    <property type="match status" value="1"/>
</dbReference>
<dbReference type="GO" id="GO:0050660">
    <property type="term" value="F:flavin adenine dinucleotide binding"/>
    <property type="evidence" value="ECO:0007669"/>
    <property type="project" value="InterPro"/>
</dbReference>
<evidence type="ECO:0000256" key="1">
    <source>
        <dbReference type="ARBA" id="ARBA00008383"/>
    </source>
</evidence>
<sequence>MSIQTPQALDGVRILDFSRIWAGPHCTKLLADMGAEVIKVESARNWDPHRMIVGSGNLPDGEQGDDPWNRSGWFNTLHMSKYGITCEIRHPSGKAVLEELVSISDVVVENFRAGLMARRGFDYETLRSIRPDIVVLSMPAFGNTGPWRDFIQYGIGQEQMGGISSMNGYLNEDGPVKSGVNFGDPISGAHAAGAVLSALYRRRRTGKGAFIDASQLESSISVVGEHIIGYQMDGKPPENRGNRHPAMAPHGAYPCRGDDRWIAIAVSRDEEWARLCGVMDRPELVADERFADILSRHRNQDVLDEIIGKWTAGQEGWELAERLQGEGVAAAPVMAGGDIFNDPHYQERGLLELVDHPSAGDRARPLAGGTDILVQLRGQGFDLDLVVDVKNIPELNELTYDPDNGLTIGAAVPCYRIYGPNGSREVALEDFCTGVRRTVLEQGEVLVAMHFPTPAANSGANYIRFIPRNEMDIAVAGAGVSVELDNGNIQSARVTLASVAPTPLFVAEAGEAIAGKPATEETVRIASGIARDAAVPITDMRGTIEYRKHLCEVLTRRALLTAIERANS</sequence>
<dbReference type="InterPro" id="IPR003673">
    <property type="entry name" value="CoA-Trfase_fam_III"/>
</dbReference>
<evidence type="ECO:0000259" key="3">
    <source>
        <dbReference type="SMART" id="SM01092"/>
    </source>
</evidence>
<dbReference type="Gene3D" id="3.30.1540.10">
    <property type="entry name" value="formyl-coa transferase, domain 3"/>
    <property type="match status" value="1"/>
</dbReference>
<dbReference type="AlphaFoldDB" id="A0AA35W9B9"/>
<dbReference type="SUPFAM" id="SSF55447">
    <property type="entry name" value="CO dehydrogenase flavoprotein C-terminal domain-like"/>
    <property type="match status" value="1"/>
</dbReference>
<protein>
    <submittedName>
        <fullName evidence="4">Succinyl-CoA--D-citramalate CoA-transferase</fullName>
    </submittedName>
</protein>